<organism evidence="1 2">
    <name type="scientific">Allacma fusca</name>
    <dbReference type="NCBI Taxonomy" id="39272"/>
    <lineage>
        <taxon>Eukaryota</taxon>
        <taxon>Metazoa</taxon>
        <taxon>Ecdysozoa</taxon>
        <taxon>Arthropoda</taxon>
        <taxon>Hexapoda</taxon>
        <taxon>Collembola</taxon>
        <taxon>Symphypleona</taxon>
        <taxon>Sminthuridae</taxon>
        <taxon>Allacma</taxon>
    </lineage>
</organism>
<reference evidence="1" key="1">
    <citation type="submission" date="2021-06" db="EMBL/GenBank/DDBJ databases">
        <authorList>
            <person name="Hodson N. C."/>
            <person name="Mongue J. A."/>
            <person name="Jaron S. K."/>
        </authorList>
    </citation>
    <scope>NUCLEOTIDE SEQUENCE</scope>
</reference>
<evidence type="ECO:0000313" key="2">
    <source>
        <dbReference type="Proteomes" id="UP000708208"/>
    </source>
</evidence>
<protein>
    <submittedName>
        <fullName evidence="1">Uncharacterized protein</fullName>
    </submittedName>
</protein>
<sequence>MSLLRTILRRRSVCGRLDCWNVSRYPDFIQSLFFKIRKFQVQTIINRRGNDGTFPPYKLWMQDERHKWEHKGTN</sequence>
<gene>
    <name evidence="1" type="ORF">AFUS01_LOCUS42632</name>
</gene>
<keyword evidence="2" id="KW-1185">Reference proteome</keyword>
<accession>A0A8J2PTV2</accession>
<dbReference type="AlphaFoldDB" id="A0A8J2PTV2"/>
<comment type="caution">
    <text evidence="1">The sequence shown here is derived from an EMBL/GenBank/DDBJ whole genome shotgun (WGS) entry which is preliminary data.</text>
</comment>
<name>A0A8J2PTV2_9HEXA</name>
<dbReference type="EMBL" id="CAJVCH010567880">
    <property type="protein sequence ID" value="CAG7832979.1"/>
    <property type="molecule type" value="Genomic_DNA"/>
</dbReference>
<evidence type="ECO:0000313" key="1">
    <source>
        <dbReference type="EMBL" id="CAG7832979.1"/>
    </source>
</evidence>
<dbReference type="Proteomes" id="UP000708208">
    <property type="component" value="Unassembled WGS sequence"/>
</dbReference>
<proteinExistence type="predicted"/>